<proteinExistence type="predicted"/>
<feature type="compositionally biased region" description="Low complexity" evidence="1">
    <location>
        <begin position="127"/>
        <end position="170"/>
    </location>
</feature>
<evidence type="ECO:0000256" key="2">
    <source>
        <dbReference type="SAM" id="Phobius"/>
    </source>
</evidence>
<comment type="caution">
    <text evidence="3">The sequence shown here is derived from an EMBL/GenBank/DDBJ whole genome shotgun (WGS) entry which is preliminary data.</text>
</comment>
<evidence type="ECO:0000256" key="1">
    <source>
        <dbReference type="SAM" id="MobiDB-lite"/>
    </source>
</evidence>
<dbReference type="EMBL" id="JAGEOJ010000005">
    <property type="protein sequence ID" value="MBO2448327.1"/>
    <property type="molecule type" value="Genomic_DNA"/>
</dbReference>
<feature type="compositionally biased region" description="Low complexity" evidence="1">
    <location>
        <begin position="187"/>
        <end position="230"/>
    </location>
</feature>
<organism evidence="3 4">
    <name type="scientific">Actinomadura barringtoniae</name>
    <dbReference type="NCBI Taxonomy" id="1427535"/>
    <lineage>
        <taxon>Bacteria</taxon>
        <taxon>Bacillati</taxon>
        <taxon>Actinomycetota</taxon>
        <taxon>Actinomycetes</taxon>
        <taxon>Streptosporangiales</taxon>
        <taxon>Thermomonosporaceae</taxon>
        <taxon>Actinomadura</taxon>
    </lineage>
</organism>
<dbReference type="RefSeq" id="WP_208255967.1">
    <property type="nucleotide sequence ID" value="NZ_JAGEOJ010000005.1"/>
</dbReference>
<feature type="compositionally biased region" description="Basic and acidic residues" evidence="1">
    <location>
        <begin position="106"/>
        <end position="117"/>
    </location>
</feature>
<keyword evidence="2" id="KW-1133">Transmembrane helix</keyword>
<keyword evidence="2" id="KW-0472">Membrane</keyword>
<feature type="compositionally biased region" description="Low complexity" evidence="1">
    <location>
        <begin position="79"/>
        <end position="98"/>
    </location>
</feature>
<feature type="region of interest" description="Disordered" evidence="1">
    <location>
        <begin position="396"/>
        <end position="436"/>
    </location>
</feature>
<reference evidence="3" key="1">
    <citation type="submission" date="2021-03" db="EMBL/GenBank/DDBJ databases">
        <authorList>
            <person name="Kanchanasin P."/>
            <person name="Saeng-In P."/>
            <person name="Phongsopitanun W."/>
            <person name="Yuki M."/>
            <person name="Kudo T."/>
            <person name="Ohkuma M."/>
            <person name="Tanasupawat S."/>
        </authorList>
    </citation>
    <scope>NUCLEOTIDE SEQUENCE</scope>
    <source>
        <strain evidence="3">GKU 128</strain>
    </source>
</reference>
<feature type="compositionally biased region" description="Basic and acidic residues" evidence="1">
    <location>
        <begin position="323"/>
        <end position="359"/>
    </location>
</feature>
<feature type="compositionally biased region" description="Basic and acidic residues" evidence="1">
    <location>
        <begin position="1"/>
        <end position="10"/>
    </location>
</feature>
<evidence type="ECO:0000313" key="4">
    <source>
        <dbReference type="Proteomes" id="UP000669179"/>
    </source>
</evidence>
<keyword evidence="4" id="KW-1185">Reference proteome</keyword>
<evidence type="ECO:0000313" key="3">
    <source>
        <dbReference type="EMBL" id="MBO2448327.1"/>
    </source>
</evidence>
<feature type="transmembrane region" description="Helical" evidence="2">
    <location>
        <begin position="368"/>
        <end position="390"/>
    </location>
</feature>
<protein>
    <submittedName>
        <fullName evidence="3">Uncharacterized protein</fullName>
    </submittedName>
</protein>
<accession>A0A939T6J1</accession>
<sequence>MSDQGERSVRWTEMSDDVPDGGQEPGAAEAATPRMTFPEAKVPEVRLPAPEGRTDFSGEEPHDVWGKVEAPGPQPGAEPEPEAAAGPASAPEAQPAESDPLAGAAEEPRVPENDDIKVAPVPEVGADTDPYATPAVPPAAEAEQPDPGTAAPEADPYAAASALEADPYAATPGADPYAPAASGADPYASGADPYASGAPGAAPAASGAEPYGPGASDPYAPSADPYAPGATGDDDLAVAGSPPVQRETELPPRSNVPGAQAWEGSLFDGSGGSESDPDGKYAPVEQIGPATPPKPGKPSSGNWRMPEWMEDEESADAKLGGRTSDDLGDSGKKAASSRRAERDRDRGRDHDRGHDRDPFDGGGSRSRLVLFGGVGLLVIAIIAAGGVYFMKNGDDSAPAASEGKQNRPVAPDAPPQPEEPKVQLPPVKPFKPFAGKPGKMLGRVTDAHSGLAYPRFAGPWQVPSKKNKLGIAGWSGQQILVTEKHGARLWYGQALTGTLIPTLQSAYKGPESLKTVTALAASGLEANYYGFPHHKAPYSFSELNVDGHKGWLIVSYLTYKRPGVKATGEVVGTAVIDTGRKTPAVAFVSVPNTHRKMWPDVTQFFQQLKVAG</sequence>
<dbReference type="Proteomes" id="UP000669179">
    <property type="component" value="Unassembled WGS sequence"/>
</dbReference>
<gene>
    <name evidence="3" type="ORF">J4573_14575</name>
</gene>
<feature type="region of interest" description="Disordered" evidence="1">
    <location>
        <begin position="1"/>
        <end position="365"/>
    </location>
</feature>
<keyword evidence="2" id="KW-0812">Transmembrane</keyword>
<name>A0A939T6J1_9ACTN</name>
<dbReference type="AlphaFoldDB" id="A0A939T6J1"/>
<feature type="compositionally biased region" description="Basic and acidic residues" evidence="1">
    <location>
        <begin position="52"/>
        <end position="66"/>
    </location>
</feature>